<dbReference type="GO" id="GO:0016787">
    <property type="term" value="F:hydrolase activity"/>
    <property type="evidence" value="ECO:0007669"/>
    <property type="project" value="InterPro"/>
</dbReference>
<evidence type="ECO:0000256" key="2">
    <source>
        <dbReference type="ARBA" id="ARBA00022723"/>
    </source>
</evidence>
<dbReference type="PROSITE" id="PS00125">
    <property type="entry name" value="SER_THR_PHOSPHATASE"/>
    <property type="match status" value="1"/>
</dbReference>
<dbReference type="KEGG" id="nvn:NVIE_000650"/>
<gene>
    <name evidence="5" type="ORF">NVIE_000650</name>
</gene>
<dbReference type="OrthoDB" id="303721at2157"/>
<organism evidence="5 6">
    <name type="scientific">Nitrososphaera viennensis EN76</name>
    <dbReference type="NCBI Taxonomy" id="926571"/>
    <lineage>
        <taxon>Archaea</taxon>
        <taxon>Nitrososphaerota</taxon>
        <taxon>Nitrososphaeria</taxon>
        <taxon>Nitrososphaerales</taxon>
        <taxon>Nitrososphaeraceae</taxon>
        <taxon>Nitrososphaera</taxon>
    </lineage>
</organism>
<dbReference type="STRING" id="926571.NVIE_000650"/>
<proteinExistence type="predicted"/>
<sequence length="311" mass="34468">MLSQIARLSATAGPSEFSQVLDRGISALEKEQKHGAIAGGTVTGGLVEIHDYDNLAIISDLHGDSKTLFRILDEINHERFLSSARNKMVFLGDYVDRGSDSIGVLYAICHLKHAHPDSVVLMRGNHEAPSEFPFPSHDLPYSMEDRFGAGAKAIYGRALALFQLLTLATVVQGRLLLVHGGLPTDALGDWRQAIATAQKRHLQNRMMEELLWNDPRPLEDEDWEPSWRGIGRYFGSAVTKRWLAATDTKVAVRGHEPCHGYRVDHHGMMLTIFSCREAYPNFGAAYIIAGKHDLDSVNDADGLAKFVKKLL</sequence>
<dbReference type="EMBL" id="CP007536">
    <property type="protein sequence ID" value="AIC14248.1"/>
    <property type="molecule type" value="Genomic_DNA"/>
</dbReference>
<dbReference type="RefSeq" id="WP_084790532.1">
    <property type="nucleotide sequence ID" value="NZ_CP007536.1"/>
</dbReference>
<dbReference type="GeneID" id="74945329"/>
<keyword evidence="6" id="KW-1185">Reference proteome</keyword>
<keyword evidence="2" id="KW-0479">Metal-binding</keyword>
<dbReference type="Pfam" id="PF00149">
    <property type="entry name" value="Metallophos"/>
    <property type="match status" value="1"/>
</dbReference>
<evidence type="ECO:0000256" key="3">
    <source>
        <dbReference type="ARBA" id="ARBA00023211"/>
    </source>
</evidence>
<evidence type="ECO:0000313" key="6">
    <source>
        <dbReference type="Proteomes" id="UP000027093"/>
    </source>
</evidence>
<dbReference type="InterPro" id="IPR006186">
    <property type="entry name" value="Ser/Thr-sp_prot-phosphatase"/>
</dbReference>
<feature type="domain" description="Serine/threonine specific protein phosphatases" evidence="4">
    <location>
        <begin position="122"/>
        <end position="127"/>
    </location>
</feature>
<evidence type="ECO:0000256" key="1">
    <source>
        <dbReference type="ARBA" id="ARBA00001936"/>
    </source>
</evidence>
<dbReference type="InterPro" id="IPR051134">
    <property type="entry name" value="PPP_phosphatase"/>
</dbReference>
<reference evidence="5 6" key="1">
    <citation type="journal article" date="2014" name="Int. J. Syst. Evol. Microbiol.">
        <title>Nitrososphaera viennensis gen. nov., sp. nov., an aerobic and mesophilic, ammonia-oxidizing archaeon from soil and a member of the archaeal phylum Thaumarchaeota.</title>
        <authorList>
            <person name="Stieglmeier M."/>
            <person name="Klingl A."/>
            <person name="Alves R.J."/>
            <person name="Rittmann S.K."/>
            <person name="Melcher M."/>
            <person name="Leisch N."/>
            <person name="Schleper C."/>
        </authorList>
    </citation>
    <scope>NUCLEOTIDE SEQUENCE [LARGE SCALE GENOMIC DNA]</scope>
    <source>
        <strain evidence="5">EN76</strain>
    </source>
</reference>
<dbReference type="PRINTS" id="PR00114">
    <property type="entry name" value="STPHPHTASE"/>
</dbReference>
<dbReference type="PANTHER" id="PTHR45668">
    <property type="entry name" value="SERINE/THREONINE-PROTEIN PHOSPHATASE 5-RELATED"/>
    <property type="match status" value="1"/>
</dbReference>
<dbReference type="InterPro" id="IPR004843">
    <property type="entry name" value="Calcineurin-like_PHP"/>
</dbReference>
<dbReference type="InterPro" id="IPR029052">
    <property type="entry name" value="Metallo-depent_PP-like"/>
</dbReference>
<dbReference type="Gene3D" id="3.60.21.10">
    <property type="match status" value="1"/>
</dbReference>
<dbReference type="AlphaFoldDB" id="A0A060HF49"/>
<name>A0A060HF49_9ARCH</name>
<dbReference type="SUPFAM" id="SSF56300">
    <property type="entry name" value="Metallo-dependent phosphatases"/>
    <property type="match status" value="1"/>
</dbReference>
<dbReference type="Proteomes" id="UP000027093">
    <property type="component" value="Chromosome"/>
</dbReference>
<accession>A0A060HF49</accession>
<evidence type="ECO:0000313" key="5">
    <source>
        <dbReference type="EMBL" id="AIC14248.1"/>
    </source>
</evidence>
<protein>
    <submittedName>
        <fullName evidence="5">Putative serine/threonine-protein phosphatase</fullName>
    </submittedName>
</protein>
<dbReference type="SMART" id="SM00156">
    <property type="entry name" value="PP2Ac"/>
    <property type="match status" value="1"/>
</dbReference>
<keyword evidence="3" id="KW-0464">Manganese</keyword>
<comment type="cofactor">
    <cofactor evidence="1">
        <name>Mn(2+)</name>
        <dbReference type="ChEBI" id="CHEBI:29035"/>
    </cofactor>
</comment>
<dbReference type="CDD" id="cd00144">
    <property type="entry name" value="MPP_PPP_family"/>
    <property type="match status" value="1"/>
</dbReference>
<dbReference type="HOGENOM" id="CLU_004962_0_10_2"/>
<dbReference type="PANTHER" id="PTHR45668:SF5">
    <property type="entry name" value="SERINE_THREONINE-PROTEIN PHOSPHATASE 5"/>
    <property type="match status" value="1"/>
</dbReference>
<evidence type="ECO:0000259" key="4">
    <source>
        <dbReference type="PROSITE" id="PS00125"/>
    </source>
</evidence>
<dbReference type="GO" id="GO:0046872">
    <property type="term" value="F:metal ion binding"/>
    <property type="evidence" value="ECO:0007669"/>
    <property type="project" value="UniProtKB-KW"/>
</dbReference>